<dbReference type="InterPro" id="IPR013525">
    <property type="entry name" value="ABC2_TM"/>
</dbReference>
<dbReference type="EMBL" id="BAWO01000022">
    <property type="protein sequence ID" value="GAJ39524.1"/>
    <property type="molecule type" value="Genomic_DNA"/>
</dbReference>
<dbReference type="OrthoDB" id="9768837at2"/>
<evidence type="ECO:0000313" key="9">
    <source>
        <dbReference type="Proteomes" id="UP000023561"/>
    </source>
</evidence>
<evidence type="ECO:0000256" key="2">
    <source>
        <dbReference type="ARBA" id="ARBA00022475"/>
    </source>
</evidence>
<sequence>MNKFWIVLWHTYTTKLKAKSFIITTIITSLFVFAIANIQHIIEFFTKDEKTTVAVIDTTGAFYEPLAAQLKQGKHDDLQLKKVTGPEEKAKAAVRNGKWDALLILSADDKQLPKAAYYANTIADSDTPSELEQALQQLKTAIATKKIGLKQEQIAQLYEPVPFEKVALEKNAKTEEELNQARVLVYVLLFAMYMFVLMYGGMISTEVATEKSSRVMEILVSSVPPLQQLFGKILGVALLSLTQFAILFAIGFTALKSSGQELWNFLGFDHLSVSTFVYAIIFFLLGYFLYATLFAVLGSLVSRVEDVQPMITPVMIIVVAAFMIAMFGLNAPESSFITGASFIPFFTPMIMFLRVGLLPVPFWEVALSLVLLVATIGLLAFFGSKVYRGGVLMYGKAGSLKDVKKAVQLTKK</sequence>
<keyword evidence="4 6" id="KW-1133">Transmembrane helix</keyword>
<organism evidence="8 9">
    <name type="scientific">Parageobacillus caldoxylosilyticus NBRC 107762</name>
    <dbReference type="NCBI Taxonomy" id="1220594"/>
    <lineage>
        <taxon>Bacteria</taxon>
        <taxon>Bacillati</taxon>
        <taxon>Bacillota</taxon>
        <taxon>Bacilli</taxon>
        <taxon>Bacillales</taxon>
        <taxon>Anoxybacillaceae</taxon>
        <taxon>Saccharococcus</taxon>
    </lineage>
</organism>
<reference evidence="8 9" key="1">
    <citation type="submission" date="2014-04" db="EMBL/GenBank/DDBJ databases">
        <title>Whole genome shotgun sequence of Geobacillus caldoxylosilyticus NBRC 107762.</title>
        <authorList>
            <person name="Hosoyama A."/>
            <person name="Hosoyama Y."/>
            <person name="Katano-Makiyama Y."/>
            <person name="Tsuchikane K."/>
            <person name="Ohji S."/>
            <person name="Ichikawa N."/>
            <person name="Yamazoe A."/>
            <person name="Fujita N."/>
        </authorList>
    </citation>
    <scope>NUCLEOTIDE SEQUENCE [LARGE SCALE GENOMIC DNA]</scope>
    <source>
        <strain evidence="8 9">NBRC 107762</strain>
    </source>
</reference>
<evidence type="ECO:0000256" key="1">
    <source>
        <dbReference type="ARBA" id="ARBA00004651"/>
    </source>
</evidence>
<keyword evidence="3 6" id="KW-0812">Transmembrane</keyword>
<dbReference type="GO" id="GO:0005886">
    <property type="term" value="C:plasma membrane"/>
    <property type="evidence" value="ECO:0007669"/>
    <property type="project" value="UniProtKB-SubCell"/>
</dbReference>
<feature type="transmembrane region" description="Helical" evidence="6">
    <location>
        <begin position="336"/>
        <end position="356"/>
    </location>
</feature>
<gene>
    <name evidence="8" type="ORF">GCA01S_022_00030</name>
</gene>
<dbReference type="Pfam" id="PF12698">
    <property type="entry name" value="ABC2_membrane_3"/>
    <property type="match status" value="1"/>
</dbReference>
<dbReference type="AlphaFoldDB" id="A0A023DE01"/>
<protein>
    <recommendedName>
        <fullName evidence="7">ABC-2 type transporter transmembrane domain-containing protein</fullName>
    </recommendedName>
</protein>
<dbReference type="Proteomes" id="UP000023561">
    <property type="component" value="Unassembled WGS sequence"/>
</dbReference>
<keyword evidence="9" id="KW-1185">Reference proteome</keyword>
<feature type="transmembrane region" description="Helical" evidence="6">
    <location>
        <begin position="233"/>
        <end position="255"/>
    </location>
</feature>
<proteinExistence type="predicted"/>
<feature type="domain" description="ABC-2 type transporter transmembrane" evidence="7">
    <location>
        <begin position="19"/>
        <end position="381"/>
    </location>
</feature>
<dbReference type="PANTHER" id="PTHR30294">
    <property type="entry name" value="MEMBRANE COMPONENT OF ABC TRANSPORTER YHHJ-RELATED"/>
    <property type="match status" value="1"/>
</dbReference>
<feature type="transmembrane region" description="Helical" evidence="6">
    <location>
        <begin position="310"/>
        <end position="329"/>
    </location>
</feature>
<feature type="transmembrane region" description="Helical" evidence="6">
    <location>
        <begin position="362"/>
        <end position="383"/>
    </location>
</feature>
<dbReference type="RefSeq" id="WP_017436759.1">
    <property type="nucleotide sequence ID" value="NZ_BAWO01000022.1"/>
</dbReference>
<keyword evidence="5 6" id="KW-0472">Membrane</keyword>
<keyword evidence="2" id="KW-1003">Cell membrane</keyword>
<dbReference type="InterPro" id="IPR051449">
    <property type="entry name" value="ABC-2_transporter_component"/>
</dbReference>
<feature type="transmembrane region" description="Helical" evidence="6">
    <location>
        <begin position="276"/>
        <end position="298"/>
    </location>
</feature>
<evidence type="ECO:0000259" key="7">
    <source>
        <dbReference type="Pfam" id="PF12698"/>
    </source>
</evidence>
<dbReference type="GO" id="GO:0140359">
    <property type="term" value="F:ABC-type transporter activity"/>
    <property type="evidence" value="ECO:0007669"/>
    <property type="project" value="InterPro"/>
</dbReference>
<comment type="caution">
    <text evidence="8">The sequence shown here is derived from an EMBL/GenBank/DDBJ whole genome shotgun (WGS) entry which is preliminary data.</text>
</comment>
<comment type="subcellular location">
    <subcellularLocation>
        <location evidence="1">Cell membrane</location>
        <topology evidence="1">Multi-pass membrane protein</topology>
    </subcellularLocation>
</comment>
<accession>A0A023DE01</accession>
<feature type="transmembrane region" description="Helical" evidence="6">
    <location>
        <begin position="20"/>
        <end position="38"/>
    </location>
</feature>
<evidence type="ECO:0000256" key="6">
    <source>
        <dbReference type="SAM" id="Phobius"/>
    </source>
</evidence>
<evidence type="ECO:0000256" key="5">
    <source>
        <dbReference type="ARBA" id="ARBA00023136"/>
    </source>
</evidence>
<evidence type="ECO:0000256" key="4">
    <source>
        <dbReference type="ARBA" id="ARBA00022989"/>
    </source>
</evidence>
<name>A0A023DE01_9BACL</name>
<evidence type="ECO:0000313" key="8">
    <source>
        <dbReference type="EMBL" id="GAJ39524.1"/>
    </source>
</evidence>
<dbReference type="PANTHER" id="PTHR30294:SF29">
    <property type="entry name" value="MULTIDRUG ABC TRANSPORTER PERMEASE YBHS-RELATED"/>
    <property type="match status" value="1"/>
</dbReference>
<feature type="transmembrane region" description="Helical" evidence="6">
    <location>
        <begin position="183"/>
        <end position="203"/>
    </location>
</feature>
<evidence type="ECO:0000256" key="3">
    <source>
        <dbReference type="ARBA" id="ARBA00022692"/>
    </source>
</evidence>
<dbReference type="Gene3D" id="3.40.190.10">
    <property type="entry name" value="Periplasmic binding protein-like II"/>
    <property type="match status" value="1"/>
</dbReference>